<evidence type="ECO:0000256" key="5">
    <source>
        <dbReference type="ARBA" id="ARBA00023136"/>
    </source>
</evidence>
<evidence type="ECO:0000256" key="4">
    <source>
        <dbReference type="ARBA" id="ARBA00022989"/>
    </source>
</evidence>
<gene>
    <name evidence="7" type="ORF">M6D93_08600</name>
</gene>
<evidence type="ECO:0000256" key="3">
    <source>
        <dbReference type="ARBA" id="ARBA00022692"/>
    </source>
</evidence>
<reference evidence="7" key="1">
    <citation type="journal article" date="2018" name="Int. J. Syst. Evol. Microbiol.">
        <title>Jatrophihabitans telluris sp. nov., isolated from sediment soil of lava forest wetlands and the emended description of the genus Jatrophihabitans.</title>
        <authorList>
            <person name="Lee K.C."/>
            <person name="Suh M.K."/>
            <person name="Eom M.K."/>
            <person name="Kim K.K."/>
            <person name="Kim J.S."/>
            <person name="Kim D.S."/>
            <person name="Ko S.H."/>
            <person name="Shin Y.K."/>
            <person name="Lee J.S."/>
        </authorList>
    </citation>
    <scope>NUCLEOTIDE SEQUENCE</scope>
    <source>
        <strain evidence="7">N237</strain>
    </source>
</reference>
<keyword evidence="5 6" id="KW-0472">Membrane</keyword>
<feature type="transmembrane region" description="Helical" evidence="6">
    <location>
        <begin position="169"/>
        <end position="186"/>
    </location>
</feature>
<keyword evidence="8" id="KW-1185">Reference proteome</keyword>
<feature type="transmembrane region" description="Helical" evidence="6">
    <location>
        <begin position="276"/>
        <end position="297"/>
    </location>
</feature>
<evidence type="ECO:0000256" key="6">
    <source>
        <dbReference type="SAM" id="Phobius"/>
    </source>
</evidence>
<evidence type="ECO:0000256" key="2">
    <source>
        <dbReference type="ARBA" id="ARBA00010199"/>
    </source>
</evidence>
<dbReference type="InterPro" id="IPR002528">
    <property type="entry name" value="MATE_fam"/>
</dbReference>
<dbReference type="PANTHER" id="PTHR42893:SF46">
    <property type="entry name" value="PROTEIN DETOXIFICATION 44, CHLOROPLASTIC"/>
    <property type="match status" value="1"/>
</dbReference>
<evidence type="ECO:0000313" key="7">
    <source>
        <dbReference type="EMBL" id="UQX90046.1"/>
    </source>
</evidence>
<feature type="transmembrane region" description="Helical" evidence="6">
    <location>
        <begin position="48"/>
        <end position="72"/>
    </location>
</feature>
<feature type="transmembrane region" description="Helical" evidence="6">
    <location>
        <begin position="93"/>
        <end position="115"/>
    </location>
</feature>
<comment type="similarity">
    <text evidence="2">Belongs to the multi antimicrobial extrusion (MATE) (TC 2.A.66.1) family.</text>
</comment>
<keyword evidence="4 6" id="KW-1133">Transmembrane helix</keyword>
<dbReference type="CDD" id="cd13136">
    <property type="entry name" value="MATE_DinF_like"/>
    <property type="match status" value="1"/>
</dbReference>
<protein>
    <submittedName>
        <fullName evidence="7">MATE family efflux transporter</fullName>
    </submittedName>
</protein>
<evidence type="ECO:0000313" key="8">
    <source>
        <dbReference type="Proteomes" id="UP001056336"/>
    </source>
</evidence>
<feature type="transmembrane region" description="Helical" evidence="6">
    <location>
        <begin position="353"/>
        <end position="375"/>
    </location>
</feature>
<dbReference type="PANTHER" id="PTHR42893">
    <property type="entry name" value="PROTEIN DETOXIFICATION 44, CHLOROPLASTIC-RELATED"/>
    <property type="match status" value="1"/>
</dbReference>
<proteinExistence type="inferred from homology"/>
<reference evidence="7" key="2">
    <citation type="submission" date="2022-05" db="EMBL/GenBank/DDBJ databases">
        <authorList>
            <person name="Kim J.-S."/>
            <person name="Lee K."/>
            <person name="Suh M."/>
            <person name="Eom M."/>
            <person name="Kim J.-S."/>
            <person name="Kim D.-S."/>
            <person name="Ko S.-H."/>
            <person name="Shin Y."/>
            <person name="Lee J.-S."/>
        </authorList>
    </citation>
    <scope>NUCLEOTIDE SEQUENCE</scope>
    <source>
        <strain evidence="7">N237</strain>
    </source>
</reference>
<keyword evidence="3 6" id="KW-0812">Transmembrane</keyword>
<feature type="transmembrane region" description="Helical" evidence="6">
    <location>
        <begin position="135"/>
        <end position="157"/>
    </location>
</feature>
<organism evidence="7 8">
    <name type="scientific">Jatrophihabitans telluris</name>
    <dbReference type="NCBI Taxonomy" id="2038343"/>
    <lineage>
        <taxon>Bacteria</taxon>
        <taxon>Bacillati</taxon>
        <taxon>Actinomycetota</taxon>
        <taxon>Actinomycetes</taxon>
        <taxon>Jatrophihabitantales</taxon>
        <taxon>Jatrophihabitantaceae</taxon>
        <taxon>Jatrophihabitans</taxon>
    </lineage>
</organism>
<comment type="subcellular location">
    <subcellularLocation>
        <location evidence="1">Membrane</location>
        <topology evidence="1">Multi-pass membrane protein</topology>
    </subcellularLocation>
</comment>
<feature type="transmembrane region" description="Helical" evidence="6">
    <location>
        <begin position="382"/>
        <end position="399"/>
    </location>
</feature>
<dbReference type="RefSeq" id="WP_249773942.1">
    <property type="nucleotide sequence ID" value="NZ_CP097332.1"/>
</dbReference>
<name>A0ABY4R4X2_9ACTN</name>
<feature type="transmembrane region" description="Helical" evidence="6">
    <location>
        <begin position="16"/>
        <end position="36"/>
    </location>
</feature>
<feature type="transmembrane region" description="Helical" evidence="6">
    <location>
        <begin position="192"/>
        <end position="211"/>
    </location>
</feature>
<dbReference type="NCBIfam" id="TIGR00797">
    <property type="entry name" value="matE"/>
    <property type="match status" value="1"/>
</dbReference>
<dbReference type="Proteomes" id="UP001056336">
    <property type="component" value="Chromosome"/>
</dbReference>
<feature type="transmembrane region" description="Helical" evidence="6">
    <location>
        <begin position="318"/>
        <end position="341"/>
    </location>
</feature>
<accession>A0ABY4R4X2</accession>
<dbReference type="Pfam" id="PF01554">
    <property type="entry name" value="MatE"/>
    <property type="match status" value="2"/>
</dbReference>
<evidence type="ECO:0000256" key="1">
    <source>
        <dbReference type="ARBA" id="ARBA00004141"/>
    </source>
</evidence>
<dbReference type="EMBL" id="CP097332">
    <property type="protein sequence ID" value="UQX90046.1"/>
    <property type="molecule type" value="Genomic_DNA"/>
</dbReference>
<feature type="transmembrane region" description="Helical" evidence="6">
    <location>
        <begin position="238"/>
        <end position="256"/>
    </location>
</feature>
<sequence length="444" mass="46061">MSAIGQTDDAVSARRIVTLAASAFVVLAAEPLFVLIDTAVVGHLGRVQLAALGASGTIMTLLAIIGTSLEYGTTGRAARYYGAGRRDAAINEGVQASWLALGIGLGVIAVGEVLAGPLVRLIAGSDPAVSHEAEIWLRIAVLGLPGVLLVLAGNGWLRGVQDTRTPVRIVVVANVLSAIASPLLVYPAGLGLAGSAVANVVAQWVGAALCVRALRREHAPLAAHWAVMRKQLVVSRDLVLRAAAFQAAYLTAAGVAGRMGAAQLAAHQIGLQLWEFVALLLDSFAIAAQSLVGAALGGRDAAAAKRSALATAARVSRYGLWAGIVFGVLMAAGWYAVPALFTSDRAVQYQAHLYWPLLIAMMPIGGVLFALDGVLLGAADNGFLRTITLVSAVFGYIPLALAALWFGWGIVGVWAGLATFIGIRFVGMAWRTRSGRWLIVGESI</sequence>
<feature type="transmembrane region" description="Helical" evidence="6">
    <location>
        <begin position="405"/>
        <end position="426"/>
    </location>
</feature>
<dbReference type="InterPro" id="IPR044644">
    <property type="entry name" value="DinF-like"/>
</dbReference>